<reference evidence="3 4" key="1">
    <citation type="submission" date="2017-06" db="EMBL/GenBank/DDBJ databases">
        <title>A platform for efficient transgenesis in Macrostomum lignano, a flatworm model organism for stem cell research.</title>
        <authorList>
            <person name="Berezikov E."/>
        </authorList>
    </citation>
    <scope>NUCLEOTIDE SEQUENCE [LARGE SCALE GENOMIC DNA]</scope>
    <source>
        <strain evidence="3">DV1</strain>
        <tissue evidence="3">Whole organism</tissue>
    </source>
</reference>
<keyword evidence="2" id="KW-0472">Membrane</keyword>
<keyword evidence="4" id="KW-1185">Reference proteome</keyword>
<evidence type="ECO:0000256" key="1">
    <source>
        <dbReference type="SAM" id="MobiDB-lite"/>
    </source>
</evidence>
<gene>
    <name evidence="3" type="ORF">BOX15_Mlig023129g1</name>
</gene>
<protein>
    <submittedName>
        <fullName evidence="3">Uncharacterized protein</fullName>
    </submittedName>
</protein>
<accession>A0A267E6Z0</accession>
<proteinExistence type="predicted"/>
<dbReference type="AlphaFoldDB" id="A0A267E6Z0"/>
<dbReference type="Proteomes" id="UP000215902">
    <property type="component" value="Unassembled WGS sequence"/>
</dbReference>
<feature type="transmembrane region" description="Helical" evidence="2">
    <location>
        <begin position="40"/>
        <end position="64"/>
    </location>
</feature>
<evidence type="ECO:0000313" key="4">
    <source>
        <dbReference type="Proteomes" id="UP000215902"/>
    </source>
</evidence>
<dbReference type="EMBL" id="NIVC01002592">
    <property type="protein sequence ID" value="PAA56664.1"/>
    <property type="molecule type" value="Genomic_DNA"/>
</dbReference>
<evidence type="ECO:0000313" key="3">
    <source>
        <dbReference type="EMBL" id="PAA56664.1"/>
    </source>
</evidence>
<organism evidence="3 4">
    <name type="scientific">Macrostomum lignano</name>
    <dbReference type="NCBI Taxonomy" id="282301"/>
    <lineage>
        <taxon>Eukaryota</taxon>
        <taxon>Metazoa</taxon>
        <taxon>Spiralia</taxon>
        <taxon>Lophotrochozoa</taxon>
        <taxon>Platyhelminthes</taxon>
        <taxon>Rhabditophora</taxon>
        <taxon>Macrostomorpha</taxon>
        <taxon>Macrostomida</taxon>
        <taxon>Macrostomidae</taxon>
        <taxon>Macrostomum</taxon>
    </lineage>
</organism>
<keyword evidence="2" id="KW-1133">Transmembrane helix</keyword>
<evidence type="ECO:0000256" key="2">
    <source>
        <dbReference type="SAM" id="Phobius"/>
    </source>
</evidence>
<feature type="compositionally biased region" description="Basic and acidic residues" evidence="1">
    <location>
        <begin position="98"/>
        <end position="115"/>
    </location>
</feature>
<comment type="caution">
    <text evidence="3">The sequence shown here is derived from an EMBL/GenBank/DDBJ whole genome shotgun (WGS) entry which is preliminary data.</text>
</comment>
<keyword evidence="2" id="KW-0812">Transmembrane</keyword>
<name>A0A267E6Z0_9PLAT</name>
<feature type="region of interest" description="Disordered" evidence="1">
    <location>
        <begin position="83"/>
        <end position="132"/>
    </location>
</feature>
<sequence length="154" mass="17271">MASNFLFSAWKVIHAKFVKPVDKALDSFSMLMLQWVLGTYNIWDVLQIMFNVCVSAVVYVAYVIRNPSILWTKVAQAEDVELDPGACDEANPEIEKDDNDKEGGDIESIDQKTDPEDFSVEASETAHQHRQRVTLEEAMAAPAVRHRVQSTDAA</sequence>